<dbReference type="Proteomes" id="UP000502502">
    <property type="component" value="Chromosome"/>
</dbReference>
<name>A0A6G7ZM59_9SPHN</name>
<evidence type="ECO:0000313" key="3">
    <source>
        <dbReference type="Proteomes" id="UP000502502"/>
    </source>
</evidence>
<dbReference type="RefSeq" id="WP_166093190.1">
    <property type="nucleotide sequence ID" value="NZ_CP049871.1"/>
</dbReference>
<evidence type="ECO:0000313" key="2">
    <source>
        <dbReference type="EMBL" id="QIL02012.1"/>
    </source>
</evidence>
<dbReference type="KEGG" id="ssin:G7078_03900"/>
<evidence type="ECO:0000256" key="1">
    <source>
        <dbReference type="SAM" id="SignalP"/>
    </source>
</evidence>
<protein>
    <submittedName>
        <fullName evidence="2">Uncharacterized protein</fullName>
    </submittedName>
</protein>
<proteinExistence type="predicted"/>
<keyword evidence="1" id="KW-0732">Signal</keyword>
<dbReference type="EMBL" id="CP049871">
    <property type="protein sequence ID" value="QIL02012.1"/>
    <property type="molecule type" value="Genomic_DNA"/>
</dbReference>
<accession>A0A6G7ZM59</accession>
<reference evidence="2 3" key="1">
    <citation type="submission" date="2020-03" db="EMBL/GenBank/DDBJ databases">
        <title>Sphingomonas sp. nov., isolated from fish.</title>
        <authorList>
            <person name="Hyun D.-W."/>
            <person name="Bae J.-W."/>
        </authorList>
    </citation>
    <scope>NUCLEOTIDE SEQUENCE [LARGE SCALE GENOMIC DNA]</scope>
    <source>
        <strain evidence="2 3">HDW15C</strain>
    </source>
</reference>
<keyword evidence="3" id="KW-1185">Reference proteome</keyword>
<organism evidence="2 3">
    <name type="scientific">Sphingomonas sinipercae</name>
    <dbReference type="NCBI Taxonomy" id="2714944"/>
    <lineage>
        <taxon>Bacteria</taxon>
        <taxon>Pseudomonadati</taxon>
        <taxon>Pseudomonadota</taxon>
        <taxon>Alphaproteobacteria</taxon>
        <taxon>Sphingomonadales</taxon>
        <taxon>Sphingomonadaceae</taxon>
        <taxon>Sphingomonas</taxon>
    </lineage>
</organism>
<gene>
    <name evidence="2" type="ORF">G7078_03900</name>
</gene>
<dbReference type="AlphaFoldDB" id="A0A6G7ZM59"/>
<feature type="chain" id="PRO_5026080132" evidence="1">
    <location>
        <begin position="22"/>
        <end position="118"/>
    </location>
</feature>
<sequence length="118" mass="12654">MKIAWLAIPFAAAIAASPANATGGLVCRTAGTAPVDLSLVIGHAAVSTVVSARLTDNGRGVAVRIGQAWIDPDEVRLDLVDPRAMRHEARLVVKRRAGVYDGSLWRGGKRRWIRCREG</sequence>
<feature type="signal peptide" evidence="1">
    <location>
        <begin position="1"/>
        <end position="21"/>
    </location>
</feature>